<dbReference type="PROSITE" id="PS52035">
    <property type="entry name" value="PEPTIDASE_M14"/>
    <property type="match status" value="1"/>
</dbReference>
<gene>
    <name evidence="10" type="ORF">MU846_06100</name>
</gene>
<comment type="cofactor">
    <cofactor evidence="1">
        <name>Zn(2+)</name>
        <dbReference type="ChEBI" id="CHEBI:29105"/>
    </cofactor>
</comment>
<proteinExistence type="inferred from homology"/>
<dbReference type="EMBL" id="JALKII010000003">
    <property type="protein sequence ID" value="MCK0537279.1"/>
    <property type="molecule type" value="Genomic_DNA"/>
</dbReference>
<dbReference type="PANTHER" id="PTHR11705:SF143">
    <property type="entry name" value="SLL0236 PROTEIN"/>
    <property type="match status" value="1"/>
</dbReference>
<evidence type="ECO:0000259" key="9">
    <source>
        <dbReference type="PROSITE" id="PS52035"/>
    </source>
</evidence>
<dbReference type="RefSeq" id="WP_246950334.1">
    <property type="nucleotide sequence ID" value="NZ_JALKII010000003.1"/>
</dbReference>
<dbReference type="Gene3D" id="3.40.630.10">
    <property type="entry name" value="Zn peptidases"/>
    <property type="match status" value="1"/>
</dbReference>
<evidence type="ECO:0000313" key="11">
    <source>
        <dbReference type="Proteomes" id="UP001165524"/>
    </source>
</evidence>
<comment type="caution">
    <text evidence="10">The sequence shown here is derived from an EMBL/GenBank/DDBJ whole genome shotgun (WGS) entry which is preliminary data.</text>
</comment>
<comment type="similarity">
    <text evidence="2 7">Belongs to the peptidase M14 family.</text>
</comment>
<keyword evidence="3" id="KW-0645">Protease</keyword>
<dbReference type="PANTHER" id="PTHR11705">
    <property type="entry name" value="PROTEASE FAMILY M14 CARBOXYPEPTIDASE A,B"/>
    <property type="match status" value="1"/>
</dbReference>
<name>A0ABT0E622_9GAMM</name>
<comment type="caution">
    <text evidence="7">Lacks conserved residue(s) required for the propagation of feature annotation.</text>
</comment>
<keyword evidence="11" id="KW-1185">Reference proteome</keyword>
<keyword evidence="4" id="KW-0378">Hydrolase</keyword>
<dbReference type="Pfam" id="PF00246">
    <property type="entry name" value="Peptidase_M14"/>
    <property type="match status" value="1"/>
</dbReference>
<evidence type="ECO:0000256" key="4">
    <source>
        <dbReference type="ARBA" id="ARBA00022801"/>
    </source>
</evidence>
<protein>
    <submittedName>
        <fullName evidence="10">DUF2817 domain-containing protein</fullName>
    </submittedName>
</protein>
<sequence length="376" mass="43383">MVSNHRAPGLEAFASMPDPRSPTRISAQRLYLLQRHLPEQLQLEQLLHQGARWLREDTVLTVQHGGLPLPVQVIELGSRSPHAPVLGFFGGVHGVERIGSQVLLSWLHNLVQRLDWDEQMARRLERVRVVFMPMINPGGIWQRTRSNPNGVDLMRNAPIDASGAIFPLVGGHRITRHLPWYRGRRNAPMEAEAQALVRVVRERLLPAPFSLSIDCHSGFGRRDRLWCGYARCQQPIPNIAEIYALKQLLERTQPHRHPYIIEPQSVNYTTHGDLWDYLYDGALASHPANLFLPLTLEMGSWLWVRKNPRQMFDFFGYFNPVIAHRHSRVLRQHLPLFDFLLAAVDNWQNWIPLPHTRAALTRAAIEEWFLQPPEQE</sequence>
<evidence type="ECO:0000256" key="6">
    <source>
        <dbReference type="ARBA" id="ARBA00023049"/>
    </source>
</evidence>
<evidence type="ECO:0000256" key="7">
    <source>
        <dbReference type="PROSITE-ProRule" id="PRU01379"/>
    </source>
</evidence>
<evidence type="ECO:0000313" key="10">
    <source>
        <dbReference type="EMBL" id="MCK0537279.1"/>
    </source>
</evidence>
<dbReference type="InterPro" id="IPR000834">
    <property type="entry name" value="Peptidase_M14"/>
</dbReference>
<evidence type="ECO:0000256" key="5">
    <source>
        <dbReference type="ARBA" id="ARBA00022833"/>
    </source>
</evidence>
<evidence type="ECO:0000256" key="1">
    <source>
        <dbReference type="ARBA" id="ARBA00001947"/>
    </source>
</evidence>
<keyword evidence="6" id="KW-0482">Metalloprotease</keyword>
<dbReference type="Proteomes" id="UP001165524">
    <property type="component" value="Unassembled WGS sequence"/>
</dbReference>
<feature type="region of interest" description="Disordered" evidence="8">
    <location>
        <begin position="1"/>
        <end position="21"/>
    </location>
</feature>
<keyword evidence="5" id="KW-0862">Zinc</keyword>
<reference evidence="10" key="1">
    <citation type="submission" date="2022-04" db="EMBL/GenBank/DDBJ databases">
        <title>Alcanivorax sp. CY1518 draft genome sequence.</title>
        <authorList>
            <person name="Zhao G."/>
            <person name="An M."/>
        </authorList>
    </citation>
    <scope>NUCLEOTIDE SEQUENCE</scope>
    <source>
        <strain evidence="10">CY1518</strain>
    </source>
</reference>
<dbReference type="SUPFAM" id="SSF53187">
    <property type="entry name" value="Zn-dependent exopeptidases"/>
    <property type="match status" value="1"/>
</dbReference>
<organism evidence="10 11">
    <name type="scientific">Alcanivorax quisquiliarum</name>
    <dbReference type="NCBI Taxonomy" id="2933565"/>
    <lineage>
        <taxon>Bacteria</taxon>
        <taxon>Pseudomonadati</taxon>
        <taxon>Pseudomonadota</taxon>
        <taxon>Gammaproteobacteria</taxon>
        <taxon>Oceanospirillales</taxon>
        <taxon>Alcanivoracaceae</taxon>
        <taxon>Alcanivorax</taxon>
    </lineage>
</organism>
<feature type="domain" description="Peptidase M14" evidence="9">
    <location>
        <begin position="29"/>
        <end position="315"/>
    </location>
</feature>
<evidence type="ECO:0000256" key="3">
    <source>
        <dbReference type="ARBA" id="ARBA00022670"/>
    </source>
</evidence>
<evidence type="ECO:0000256" key="8">
    <source>
        <dbReference type="SAM" id="MobiDB-lite"/>
    </source>
</evidence>
<accession>A0ABT0E622</accession>
<evidence type="ECO:0000256" key="2">
    <source>
        <dbReference type="ARBA" id="ARBA00005988"/>
    </source>
</evidence>